<dbReference type="PANTHER" id="PTHR45973">
    <property type="entry name" value="PROTEIN PHOSPHATASE 1 REGULATORY SUBUNIT SDS22-RELATED"/>
    <property type="match status" value="1"/>
</dbReference>
<dbReference type="STRING" id="1157962.A0A250XB88"/>
<dbReference type="InterPro" id="IPR001611">
    <property type="entry name" value="Leu-rich_rpt"/>
</dbReference>
<dbReference type="EMBL" id="BEGY01000051">
    <property type="protein sequence ID" value="GAX80353.1"/>
    <property type="molecule type" value="Genomic_DNA"/>
</dbReference>
<dbReference type="SUPFAM" id="SSF52058">
    <property type="entry name" value="L domain-like"/>
    <property type="match status" value="1"/>
</dbReference>
<keyword evidence="4" id="KW-0175">Coiled coil</keyword>
<dbReference type="GO" id="GO:0005930">
    <property type="term" value="C:axoneme"/>
    <property type="evidence" value="ECO:0007669"/>
    <property type="project" value="UniProtKB-SubCell"/>
</dbReference>
<dbReference type="InterPro" id="IPR032675">
    <property type="entry name" value="LRR_dom_sf"/>
</dbReference>
<evidence type="ECO:0000256" key="5">
    <source>
        <dbReference type="SAM" id="MobiDB-lite"/>
    </source>
</evidence>
<dbReference type="InterPro" id="IPR003591">
    <property type="entry name" value="Leu-rich_rpt_typical-subtyp"/>
</dbReference>
<keyword evidence="2" id="KW-0433">Leucine-rich repeat</keyword>
<comment type="caution">
    <text evidence="6">The sequence shown here is derived from an EMBL/GenBank/DDBJ whole genome shotgun (WGS) entry which is preliminary data.</text>
</comment>
<dbReference type="OrthoDB" id="676979at2759"/>
<gene>
    <name evidence="6" type="ORF">CEUSTIGMA_g7792.t1</name>
</gene>
<dbReference type="PANTHER" id="PTHR45973:SF35">
    <property type="entry name" value="LEUCINE-RICH REPEAT-CONTAINING PROTEIN 43"/>
    <property type="match status" value="1"/>
</dbReference>
<evidence type="ECO:0000313" key="6">
    <source>
        <dbReference type="EMBL" id="GAX80353.1"/>
    </source>
</evidence>
<keyword evidence="3" id="KW-0677">Repeat</keyword>
<reference evidence="6 7" key="1">
    <citation type="submission" date="2017-08" db="EMBL/GenBank/DDBJ databases">
        <title>Acidophilic green algal genome provides insights into adaptation to an acidic environment.</title>
        <authorList>
            <person name="Hirooka S."/>
            <person name="Hirose Y."/>
            <person name="Kanesaki Y."/>
            <person name="Higuchi S."/>
            <person name="Fujiwara T."/>
            <person name="Onuma R."/>
            <person name="Era A."/>
            <person name="Ohbayashi R."/>
            <person name="Uzuka A."/>
            <person name="Nozaki H."/>
            <person name="Yoshikawa H."/>
            <person name="Miyagishima S.Y."/>
        </authorList>
    </citation>
    <scope>NUCLEOTIDE SEQUENCE [LARGE SCALE GENOMIC DNA]</scope>
    <source>
        <strain evidence="6 7">NIES-2499</strain>
    </source>
</reference>
<protein>
    <recommendedName>
        <fullName evidence="8">Protein phosphatase 1 regulatory subunit 7</fullName>
    </recommendedName>
</protein>
<feature type="coiled-coil region" evidence="4">
    <location>
        <begin position="33"/>
        <end position="60"/>
    </location>
</feature>
<dbReference type="InterPro" id="IPR025875">
    <property type="entry name" value="Leu-rich_rpt_4"/>
</dbReference>
<dbReference type="Proteomes" id="UP000232323">
    <property type="component" value="Unassembled WGS sequence"/>
</dbReference>
<dbReference type="SMART" id="SM00369">
    <property type="entry name" value="LRR_TYP"/>
    <property type="match status" value="5"/>
</dbReference>
<feature type="region of interest" description="Disordered" evidence="5">
    <location>
        <begin position="1"/>
        <end position="28"/>
    </location>
</feature>
<keyword evidence="7" id="KW-1185">Reference proteome</keyword>
<proteinExistence type="predicted"/>
<dbReference type="SMART" id="SM00365">
    <property type="entry name" value="LRR_SD22"/>
    <property type="match status" value="4"/>
</dbReference>
<sequence>MSSLQPLREDEYQEGCGGLVNESSHRHPSPEKLITKEMIIRALERQNIKLQREADVLKVMTKQTHLHLNAHHVTHVGSVLPKLMQSLEVLYLYDNAISNMDDFTGLQSLTHLYLQNNNIERIQGLSGLRNLSKLYLQGNRISVVSGLQNLPSLEELHLSNQRLPPDSEGLSFDVQAMLSIAYTLRVIVASDCGITDMSAASLPPLPQLRKLDLSNNALEVIECLEVLVKSAPRLTSAELHGNPFCKGPTGSAQKYRDAMILLSDSLTCLDGEQITEQQRSFLLRLHIKKLKQQVSMDQADFRDVGACSTTNSNDRLLGSSQQGSQQFDAVPLEMPHRNVAVRSGFTASHSGNGRGPQHVHGRRGVLFPILDNESVPPVPPPGTRGRSPSIPSKTANITLGMEGVRIN</sequence>
<evidence type="ECO:0000256" key="1">
    <source>
        <dbReference type="ARBA" id="ARBA00004430"/>
    </source>
</evidence>
<feature type="region of interest" description="Disordered" evidence="5">
    <location>
        <begin position="371"/>
        <end position="394"/>
    </location>
</feature>
<dbReference type="Pfam" id="PF12799">
    <property type="entry name" value="LRR_4"/>
    <property type="match status" value="1"/>
</dbReference>
<dbReference type="Gene3D" id="3.80.10.10">
    <property type="entry name" value="Ribonuclease Inhibitor"/>
    <property type="match status" value="2"/>
</dbReference>
<dbReference type="AlphaFoldDB" id="A0A250XB88"/>
<comment type="subcellular location">
    <subcellularLocation>
        <location evidence="1">Cytoplasm</location>
        <location evidence="1">Cytoskeleton</location>
        <location evidence="1">Cilium axoneme</location>
    </subcellularLocation>
</comment>
<dbReference type="InterPro" id="IPR050576">
    <property type="entry name" value="Cilia_flagella_integrity"/>
</dbReference>
<evidence type="ECO:0000313" key="7">
    <source>
        <dbReference type="Proteomes" id="UP000232323"/>
    </source>
</evidence>
<accession>A0A250XB88</accession>
<evidence type="ECO:0000256" key="3">
    <source>
        <dbReference type="ARBA" id="ARBA00022737"/>
    </source>
</evidence>
<evidence type="ECO:0000256" key="4">
    <source>
        <dbReference type="SAM" id="Coils"/>
    </source>
</evidence>
<name>A0A250XB88_9CHLO</name>
<dbReference type="CDD" id="cd21340">
    <property type="entry name" value="PPP1R42"/>
    <property type="match status" value="1"/>
</dbReference>
<organism evidence="6 7">
    <name type="scientific">Chlamydomonas eustigma</name>
    <dbReference type="NCBI Taxonomy" id="1157962"/>
    <lineage>
        <taxon>Eukaryota</taxon>
        <taxon>Viridiplantae</taxon>
        <taxon>Chlorophyta</taxon>
        <taxon>core chlorophytes</taxon>
        <taxon>Chlorophyceae</taxon>
        <taxon>CS clade</taxon>
        <taxon>Chlamydomonadales</taxon>
        <taxon>Chlamydomonadaceae</taxon>
        <taxon>Chlamydomonas</taxon>
    </lineage>
</organism>
<evidence type="ECO:0000256" key="2">
    <source>
        <dbReference type="ARBA" id="ARBA00022614"/>
    </source>
</evidence>
<feature type="compositionally biased region" description="Low complexity" evidence="5">
    <location>
        <begin position="383"/>
        <end position="392"/>
    </location>
</feature>
<dbReference type="Pfam" id="PF13855">
    <property type="entry name" value="LRR_8"/>
    <property type="match status" value="1"/>
</dbReference>
<evidence type="ECO:0008006" key="8">
    <source>
        <dbReference type="Google" id="ProtNLM"/>
    </source>
</evidence>
<dbReference type="PROSITE" id="PS51450">
    <property type="entry name" value="LRR"/>
    <property type="match status" value="4"/>
</dbReference>